<comment type="subcellular location">
    <subcellularLocation>
        <location evidence="1">Nucleus</location>
    </subcellularLocation>
</comment>
<feature type="non-terminal residue" evidence="4">
    <location>
        <position position="335"/>
    </location>
</feature>
<evidence type="ECO:0000256" key="1">
    <source>
        <dbReference type="ARBA" id="ARBA00004123"/>
    </source>
</evidence>
<dbReference type="OrthoDB" id="27483at2759"/>
<name>A0A9W8AV67_9FUNG</name>
<gene>
    <name evidence="4" type="primary">PSY2_2</name>
    <name evidence="4" type="ORF">H4R34_006300</name>
</gene>
<evidence type="ECO:0000313" key="4">
    <source>
        <dbReference type="EMBL" id="KAJ1968222.1"/>
    </source>
</evidence>
<dbReference type="PANTHER" id="PTHR23318:SF0">
    <property type="entry name" value="SERINE_THREONINE-PROTEIN PHOSPHATASE 4 REGULATORY SUBUNIT 3"/>
    <property type="match status" value="1"/>
</dbReference>
<accession>A0A9W8AV67</accession>
<sequence length="335" mass="38112">MPAPSLAALDNILEILRQASCTPFRRDLTITYIRITKYLDRLIPIFEASEDLESTDDLYKLCRIAKYMVLLADDDFFTHIIGDDIIIPFSGMFEHDPDFPNSHPQYRQYLSDPSRFKEVIPINDEAITQKIHYVFRLQYLKDVVLARMLDDNVTQLLNSKIFVYNLDIVTAIESNVDFLGQLVALISDPDAEELRKHNVVLFLHQYCTIAKSLQALVRSNVYRKLAQNGLFTVLEYALTCTLDRVRLAGCELIMTIAEFDKLLLRSYILAQSKQSVRPLIDILVNQFTTDKAPGVQMQCYEILRILLDVQVPAGSDAMQSALIEGRGGNGNDQAP</sequence>
<dbReference type="InterPro" id="IPR016024">
    <property type="entry name" value="ARM-type_fold"/>
</dbReference>
<comment type="caution">
    <text evidence="4">The sequence shown here is derived from an EMBL/GenBank/DDBJ whole genome shotgun (WGS) entry which is preliminary data.</text>
</comment>
<dbReference type="Pfam" id="PF04802">
    <property type="entry name" value="PP4R3"/>
    <property type="match status" value="1"/>
</dbReference>
<evidence type="ECO:0000256" key="2">
    <source>
        <dbReference type="ARBA" id="ARBA00023242"/>
    </source>
</evidence>
<feature type="domain" description="Serine/threonine-protein phosphatase 4 regulatory subunit 3-like central" evidence="3">
    <location>
        <begin position="11"/>
        <end position="316"/>
    </location>
</feature>
<evidence type="ECO:0000313" key="5">
    <source>
        <dbReference type="Proteomes" id="UP001151582"/>
    </source>
</evidence>
<dbReference type="GO" id="GO:0006974">
    <property type="term" value="P:DNA damage response"/>
    <property type="evidence" value="ECO:0007669"/>
    <property type="project" value="TreeGrafter"/>
</dbReference>
<reference evidence="4" key="1">
    <citation type="submission" date="2022-07" db="EMBL/GenBank/DDBJ databases">
        <title>Phylogenomic reconstructions and comparative analyses of Kickxellomycotina fungi.</title>
        <authorList>
            <person name="Reynolds N.K."/>
            <person name="Stajich J.E."/>
            <person name="Barry K."/>
            <person name="Grigoriev I.V."/>
            <person name="Crous P."/>
            <person name="Smith M.E."/>
        </authorList>
    </citation>
    <scope>NUCLEOTIDE SEQUENCE</scope>
    <source>
        <strain evidence="4">RSA 567</strain>
    </source>
</reference>
<dbReference type="PANTHER" id="PTHR23318">
    <property type="entry name" value="ATP SYNTHASE GAMMA-RELATED"/>
    <property type="match status" value="1"/>
</dbReference>
<keyword evidence="2" id="KW-0539">Nucleus</keyword>
<proteinExistence type="predicted"/>
<organism evidence="4 5">
    <name type="scientific">Dimargaris verticillata</name>
    <dbReference type="NCBI Taxonomy" id="2761393"/>
    <lineage>
        <taxon>Eukaryota</taxon>
        <taxon>Fungi</taxon>
        <taxon>Fungi incertae sedis</taxon>
        <taxon>Zoopagomycota</taxon>
        <taxon>Kickxellomycotina</taxon>
        <taxon>Dimargaritomycetes</taxon>
        <taxon>Dimargaritales</taxon>
        <taxon>Dimargaritaceae</taxon>
        <taxon>Dimargaris</taxon>
    </lineage>
</organism>
<keyword evidence="5" id="KW-1185">Reference proteome</keyword>
<evidence type="ECO:0000259" key="3">
    <source>
        <dbReference type="Pfam" id="PF04802"/>
    </source>
</evidence>
<dbReference type="SUPFAM" id="SSF48371">
    <property type="entry name" value="ARM repeat"/>
    <property type="match status" value="1"/>
</dbReference>
<dbReference type="EMBL" id="JANBQB010002169">
    <property type="protein sequence ID" value="KAJ1968222.1"/>
    <property type="molecule type" value="Genomic_DNA"/>
</dbReference>
<dbReference type="AlphaFoldDB" id="A0A9W8AV67"/>
<dbReference type="Proteomes" id="UP001151582">
    <property type="component" value="Unassembled WGS sequence"/>
</dbReference>
<dbReference type="GO" id="GO:0005654">
    <property type="term" value="C:nucleoplasm"/>
    <property type="evidence" value="ECO:0007669"/>
    <property type="project" value="TreeGrafter"/>
</dbReference>
<dbReference type="InterPro" id="IPR006887">
    <property type="entry name" value="P4R3-like_central_dom"/>
</dbReference>
<dbReference type="GO" id="GO:0072542">
    <property type="term" value="F:protein phosphatase activator activity"/>
    <property type="evidence" value="ECO:0007669"/>
    <property type="project" value="TreeGrafter"/>
</dbReference>
<dbReference type="GO" id="GO:0030289">
    <property type="term" value="C:protein phosphatase 4 complex"/>
    <property type="evidence" value="ECO:0007669"/>
    <property type="project" value="TreeGrafter"/>
</dbReference>
<protein>
    <submittedName>
        <fullName evidence="4">Platinum sensitivity protein</fullName>
    </submittedName>
</protein>
<dbReference type="InterPro" id="IPR051137">
    <property type="entry name" value="PP4R3-like"/>
</dbReference>